<protein>
    <recommendedName>
        <fullName evidence="3">Phosphorylase b kinase regulatory subunit</fullName>
    </recommendedName>
</protein>
<comment type="subcellular location">
    <subcellularLocation>
        <location evidence="3">Cell membrane</location>
        <topology evidence="3">Lipid-anchor</topology>
        <orientation evidence="3">Cytoplasmic side</orientation>
    </subcellularLocation>
</comment>
<proteinExistence type="inferred from homology"/>
<evidence type="ECO:0000256" key="1">
    <source>
        <dbReference type="ARBA" id="ARBA00023277"/>
    </source>
</evidence>
<dbReference type="Pfam" id="PF00723">
    <property type="entry name" value="Glyco_hydro_15"/>
    <property type="match status" value="1"/>
</dbReference>
<feature type="domain" description="GH15-like" evidence="4">
    <location>
        <begin position="251"/>
        <end position="368"/>
    </location>
</feature>
<evidence type="ECO:0000256" key="2">
    <source>
        <dbReference type="PIRSR" id="PIRSR608734-50"/>
    </source>
</evidence>
<dbReference type="GO" id="GO:0016301">
    <property type="term" value="F:kinase activity"/>
    <property type="evidence" value="ECO:0007669"/>
    <property type="project" value="UniProtKB-KW"/>
</dbReference>
<feature type="domain" description="Phosphorylase b kinase regulatory subunit alpha/beta C-terminal" evidence="5">
    <location>
        <begin position="401"/>
        <end position="547"/>
    </location>
</feature>
<evidence type="ECO:0000259" key="5">
    <source>
        <dbReference type="Pfam" id="PF19292"/>
    </source>
</evidence>
<keyword evidence="2 3" id="KW-0449">Lipoprotein</keyword>
<comment type="function">
    <text evidence="3">Phosphorylase b kinase catalyzes the phosphorylation of serine in certain substrates, including troponin I.</text>
</comment>
<dbReference type="GO" id="GO:0005964">
    <property type="term" value="C:phosphorylase kinase complex"/>
    <property type="evidence" value="ECO:0007669"/>
    <property type="project" value="TreeGrafter"/>
</dbReference>
<organism evidence="6 7">
    <name type="scientific">Stichopus japonicus</name>
    <name type="common">Sea cucumber</name>
    <dbReference type="NCBI Taxonomy" id="307972"/>
    <lineage>
        <taxon>Eukaryota</taxon>
        <taxon>Metazoa</taxon>
        <taxon>Echinodermata</taxon>
        <taxon>Eleutherozoa</taxon>
        <taxon>Echinozoa</taxon>
        <taxon>Holothuroidea</taxon>
        <taxon>Aspidochirotacea</taxon>
        <taxon>Aspidochirotida</taxon>
        <taxon>Stichopodidae</taxon>
        <taxon>Apostichopus</taxon>
    </lineage>
</organism>
<keyword evidence="7" id="KW-1185">Reference proteome</keyword>
<keyword evidence="3" id="KW-0472">Membrane</keyword>
<keyword evidence="3" id="KW-0112">Calmodulin-binding</keyword>
<keyword evidence="6" id="KW-0418">Kinase</keyword>
<keyword evidence="3" id="KW-1003">Cell membrane</keyword>
<evidence type="ECO:0000256" key="3">
    <source>
        <dbReference type="RuleBase" id="RU364123"/>
    </source>
</evidence>
<dbReference type="GO" id="GO:0005977">
    <property type="term" value="P:glycogen metabolic process"/>
    <property type="evidence" value="ECO:0007669"/>
    <property type="project" value="UniProtKB-UniPathway"/>
</dbReference>
<dbReference type="Pfam" id="PF19292">
    <property type="entry name" value="KPBB_C"/>
    <property type="match status" value="1"/>
</dbReference>
<dbReference type="UniPathway" id="UPA00163"/>
<feature type="lipid moiety-binding region" description="S-farnesyl cysteine" evidence="2">
    <location>
        <position position="576"/>
    </location>
</feature>
<keyword evidence="6" id="KW-0808">Transferase</keyword>
<gene>
    <name evidence="6" type="ORF">BSL78_29522</name>
</gene>
<evidence type="ECO:0000259" key="4">
    <source>
        <dbReference type="Pfam" id="PF00723"/>
    </source>
</evidence>
<dbReference type="Proteomes" id="UP000230750">
    <property type="component" value="Unassembled WGS sequence"/>
</dbReference>
<comment type="similarity">
    <text evidence="3">Belongs to the phosphorylase b kinase regulatory chain family.</text>
</comment>
<sequence length="579" mass="66310">MTVQMVFITESARLQSTLATYGIQTQTPSQLEPIQIWSPRQLIKLLERLGQNPRLGLTGRPPRPIGSIGTAKLYRVFGNTVLCYPLQFELTDFYMYQDLALLIDDVKNLVGLVRNAWTMSGRPTFCILLREEHFEDSSCDKMLKMLSAFKRGVFNGIRVKIGRLNTLVPASYVEHLDFRIPNERTVRRRLSSSLSSAEDDEEDFDIKHYKSRPTYELHQQYHSIKRLLSQAEMLALMSERDGLHFELDGATLQERLEAVAVKARIQKEWSTQRYVASILRKAVDSLAPSITTMLVRGKFVSVGVFGHEEKVFMKPVSPGELLDTIFNLCQPHDIYEPVIHQEVIIALSKLISSKPKLFDGILKIRVGWLIQAMKMELRHSWRMKDLIHSLPPSQLTQLLTFVLEVNMADLDDRTWLQKRQFMGALNKCPAGFYDKVWMILGRTPGGFIIANQYLPQQPTLSDMTKTDLNFALKIEEMFCRIAHSEYRQVIVELLFVVATILGRNPELQFQHRVNMDSLVHEAFNLFLSEEGLEKQDDMTPFYNSPPHGIKGTSNYLTKVAVKHLLNSPIVQGDHACKIS</sequence>
<accession>A0A2G8JD48</accession>
<dbReference type="OrthoDB" id="5971574at2759"/>
<keyword evidence="1 3" id="KW-0119">Carbohydrate metabolism</keyword>
<dbReference type="EMBL" id="MRZV01002452">
    <property type="protein sequence ID" value="PIK33665.1"/>
    <property type="molecule type" value="Genomic_DNA"/>
</dbReference>
<comment type="caution">
    <text evidence="6">The sequence shown here is derived from an EMBL/GenBank/DDBJ whole genome shotgun (WGS) entry which is preliminary data.</text>
</comment>
<dbReference type="AlphaFoldDB" id="A0A2G8JD48"/>
<dbReference type="PANTHER" id="PTHR10749">
    <property type="entry name" value="PHOSPHORYLASE B KINASE REGULATORY SUBUNIT"/>
    <property type="match status" value="1"/>
</dbReference>
<keyword evidence="3" id="KW-0321">Glycogen metabolism</keyword>
<evidence type="ECO:0000313" key="6">
    <source>
        <dbReference type="EMBL" id="PIK33665.1"/>
    </source>
</evidence>
<evidence type="ECO:0000313" key="7">
    <source>
        <dbReference type="Proteomes" id="UP000230750"/>
    </source>
</evidence>
<name>A0A2G8JD48_STIJA</name>
<dbReference type="GO" id="GO:0005886">
    <property type="term" value="C:plasma membrane"/>
    <property type="evidence" value="ECO:0007669"/>
    <property type="project" value="UniProtKB-SubCell"/>
</dbReference>
<comment type="pathway">
    <text evidence="3">Glycan biosynthesis; glycogen metabolism.</text>
</comment>
<dbReference type="InterPro" id="IPR011613">
    <property type="entry name" value="GH15-like"/>
</dbReference>
<dbReference type="InterPro" id="IPR008734">
    <property type="entry name" value="PHK_A/B_su"/>
</dbReference>
<dbReference type="PANTHER" id="PTHR10749:SF8">
    <property type="entry name" value="PHOSPHORYLASE B KINASE REGULATORY SUBUNIT BETA"/>
    <property type="match status" value="1"/>
</dbReference>
<dbReference type="GO" id="GO:0005516">
    <property type="term" value="F:calmodulin binding"/>
    <property type="evidence" value="ECO:0007669"/>
    <property type="project" value="UniProtKB-KW"/>
</dbReference>
<reference evidence="6 7" key="1">
    <citation type="journal article" date="2017" name="PLoS Biol.">
        <title>The sea cucumber genome provides insights into morphological evolution and visceral regeneration.</title>
        <authorList>
            <person name="Zhang X."/>
            <person name="Sun L."/>
            <person name="Yuan J."/>
            <person name="Sun Y."/>
            <person name="Gao Y."/>
            <person name="Zhang L."/>
            <person name="Li S."/>
            <person name="Dai H."/>
            <person name="Hamel J.F."/>
            <person name="Liu C."/>
            <person name="Yu Y."/>
            <person name="Liu S."/>
            <person name="Lin W."/>
            <person name="Guo K."/>
            <person name="Jin S."/>
            <person name="Xu P."/>
            <person name="Storey K.B."/>
            <person name="Huan P."/>
            <person name="Zhang T."/>
            <person name="Zhou Y."/>
            <person name="Zhang J."/>
            <person name="Lin C."/>
            <person name="Li X."/>
            <person name="Xing L."/>
            <person name="Huo D."/>
            <person name="Sun M."/>
            <person name="Wang L."/>
            <person name="Mercier A."/>
            <person name="Li F."/>
            <person name="Yang H."/>
            <person name="Xiang J."/>
        </authorList>
    </citation>
    <scope>NUCLEOTIDE SEQUENCE [LARGE SCALE GENOMIC DNA]</scope>
    <source>
        <strain evidence="6">Shaxun</strain>
        <tissue evidence="6">Muscle</tissue>
    </source>
</reference>
<comment type="PTM">
    <text evidence="2">Although the final Cys may be farnesylated, the terminal tripeptide is probably not removed, and the C-terminus is not methylated.</text>
</comment>
<keyword evidence="2 3" id="KW-0636">Prenylation</keyword>
<dbReference type="STRING" id="307972.A0A2G8JD48"/>
<dbReference type="InterPro" id="IPR045583">
    <property type="entry name" value="KPBA/B_C"/>
</dbReference>